<reference evidence="15 16" key="1">
    <citation type="submission" date="2019-09" db="EMBL/GenBank/DDBJ databases">
        <title>Bird 10,000 Genomes (B10K) Project - Family phase.</title>
        <authorList>
            <person name="Zhang G."/>
        </authorList>
    </citation>
    <scope>NUCLEOTIDE SEQUENCE [LARGE SCALE GENOMIC DNA]</scope>
    <source>
        <strain evidence="15">B10K-DU-002-51</strain>
        <tissue evidence="15">Muscle</tissue>
    </source>
</reference>
<evidence type="ECO:0000256" key="3">
    <source>
        <dbReference type="ARBA" id="ARBA00004563"/>
    </source>
</evidence>
<evidence type="ECO:0000313" key="15">
    <source>
        <dbReference type="EMBL" id="NXW66801.1"/>
    </source>
</evidence>
<evidence type="ECO:0000256" key="8">
    <source>
        <dbReference type="ARBA" id="ARBA00022989"/>
    </source>
</evidence>
<keyword evidence="9 14" id="KW-0472">Membrane</keyword>
<keyword evidence="11" id="KW-1015">Disulfide bond</keyword>
<feature type="non-terminal residue" evidence="15">
    <location>
        <position position="106"/>
    </location>
</feature>
<evidence type="ECO:0000256" key="7">
    <source>
        <dbReference type="ARBA" id="ARBA00022870"/>
    </source>
</evidence>
<gene>
    <name evidence="15" type="primary">Env1_3</name>
    <name evidence="15" type="ORF">EURGUL_R15337</name>
</gene>
<evidence type="ECO:0000256" key="14">
    <source>
        <dbReference type="SAM" id="Phobius"/>
    </source>
</evidence>
<evidence type="ECO:0000256" key="12">
    <source>
        <dbReference type="ARBA" id="ARBA00023180"/>
    </source>
</evidence>
<keyword evidence="16" id="KW-1185">Reference proteome</keyword>
<accession>A0A7L4DZ58</accession>
<evidence type="ECO:0000256" key="6">
    <source>
        <dbReference type="ARBA" id="ARBA00022692"/>
    </source>
</evidence>
<comment type="caution">
    <text evidence="15">The sequence shown here is derived from an EMBL/GenBank/DDBJ whole genome shotgun (WGS) entry which is preliminary data.</text>
</comment>
<comment type="subcellular location">
    <subcellularLocation>
        <location evidence="1">Host cell membrane</location>
        <topology evidence="1">Single-pass type I membrane protein</topology>
    </subcellularLocation>
    <subcellularLocation>
        <location evidence="2">Host endomembrane system</location>
        <topology evidence="2">Peripheral membrane protein</topology>
    </subcellularLocation>
    <subcellularLocation>
        <location evidence="3">Virion membrane</location>
        <topology evidence="3">Single-pass type I membrane protein</topology>
    </subcellularLocation>
</comment>
<proteinExistence type="predicted"/>
<dbReference type="EMBL" id="VZZY01026288">
    <property type="protein sequence ID" value="NXW66801.1"/>
    <property type="molecule type" value="Genomic_DNA"/>
</dbReference>
<evidence type="ECO:0000313" key="16">
    <source>
        <dbReference type="Proteomes" id="UP000541249"/>
    </source>
</evidence>
<name>A0A7L4DZ58_9AVES</name>
<evidence type="ECO:0000256" key="4">
    <source>
        <dbReference type="ARBA" id="ARBA00022511"/>
    </source>
</evidence>
<evidence type="ECO:0000256" key="5">
    <source>
        <dbReference type="ARBA" id="ARBA00022581"/>
    </source>
</evidence>
<feature type="transmembrane region" description="Helical" evidence="14">
    <location>
        <begin position="31"/>
        <end position="57"/>
    </location>
</feature>
<dbReference type="AlphaFoldDB" id="A0A7L4DZ58"/>
<keyword evidence="7" id="KW-1043">Host membrane</keyword>
<evidence type="ECO:0000256" key="13">
    <source>
        <dbReference type="ARBA" id="ARBA00023288"/>
    </source>
</evidence>
<dbReference type="InterPro" id="IPR018154">
    <property type="entry name" value="TLV/ENV_coat_polyprotein"/>
</dbReference>
<keyword evidence="6 14" id="KW-0812">Transmembrane</keyword>
<keyword evidence="8 14" id="KW-1133">Transmembrane helix</keyword>
<keyword evidence="5" id="KW-0945">Host-virus interaction</keyword>
<dbReference type="Proteomes" id="UP000541249">
    <property type="component" value="Unassembled WGS sequence"/>
</dbReference>
<feature type="non-terminal residue" evidence="15">
    <location>
        <position position="1"/>
    </location>
</feature>
<dbReference type="OrthoDB" id="9633697at2759"/>
<keyword evidence="13" id="KW-0449">Lipoprotein</keyword>
<dbReference type="Pfam" id="PF00429">
    <property type="entry name" value="TLV_coat"/>
    <property type="match status" value="1"/>
</dbReference>
<organism evidence="15 16">
    <name type="scientific">Eurystomus gularis</name>
    <dbReference type="NCBI Taxonomy" id="325343"/>
    <lineage>
        <taxon>Eukaryota</taxon>
        <taxon>Metazoa</taxon>
        <taxon>Chordata</taxon>
        <taxon>Craniata</taxon>
        <taxon>Vertebrata</taxon>
        <taxon>Euteleostomi</taxon>
        <taxon>Archelosauria</taxon>
        <taxon>Archosauria</taxon>
        <taxon>Dinosauria</taxon>
        <taxon>Saurischia</taxon>
        <taxon>Theropoda</taxon>
        <taxon>Coelurosauria</taxon>
        <taxon>Aves</taxon>
        <taxon>Neognathae</taxon>
        <taxon>Neoaves</taxon>
        <taxon>Telluraves</taxon>
        <taxon>Coraciimorphae</taxon>
        <taxon>Coraciiformes</taxon>
        <taxon>Coraciidae</taxon>
        <taxon>Eurystomus</taxon>
    </lineage>
</organism>
<evidence type="ECO:0000256" key="11">
    <source>
        <dbReference type="ARBA" id="ARBA00023157"/>
    </source>
</evidence>
<evidence type="ECO:0000256" key="2">
    <source>
        <dbReference type="ARBA" id="ARBA00004531"/>
    </source>
</evidence>
<dbReference type="PANTHER" id="PTHR10424">
    <property type="entry name" value="VIRAL ENVELOPE PROTEIN"/>
    <property type="match status" value="1"/>
</dbReference>
<keyword evidence="4" id="KW-1032">Host cell membrane</keyword>
<dbReference type="PANTHER" id="PTHR10424:SF81">
    <property type="entry name" value="ERVV2 PROTEIN"/>
    <property type="match status" value="1"/>
</dbReference>
<keyword evidence="10" id="KW-0564">Palmitate</keyword>
<evidence type="ECO:0000256" key="10">
    <source>
        <dbReference type="ARBA" id="ARBA00023139"/>
    </source>
</evidence>
<evidence type="ECO:0000256" key="1">
    <source>
        <dbReference type="ARBA" id="ARBA00004402"/>
    </source>
</evidence>
<keyword evidence="12" id="KW-0325">Glycoprotein</keyword>
<evidence type="ECO:0000256" key="9">
    <source>
        <dbReference type="ARBA" id="ARBA00023136"/>
    </source>
</evidence>
<protein>
    <submittedName>
        <fullName evidence="15">ENV1 protein</fullName>
    </submittedName>
</protein>
<sequence>LGELRKQLEKREREKETYQSWYETWFNQSPWFTTLLSTLAGPVILLILGLTFGPCIFNKLIEIVRSRLEAAHLLLIKAKYEALEDIEKNEELEWSQNELKRLNEQN</sequence>